<protein>
    <submittedName>
        <fullName evidence="9">Permease of the drug/metabolite transporter (DMT) superfamily</fullName>
    </submittedName>
</protein>
<dbReference type="EMBL" id="FQXU01000017">
    <property type="protein sequence ID" value="SHI62237.1"/>
    <property type="molecule type" value="Genomic_DNA"/>
</dbReference>
<dbReference type="SUPFAM" id="SSF103481">
    <property type="entry name" value="Multidrug resistance efflux transporter EmrE"/>
    <property type="match status" value="2"/>
</dbReference>
<name>A0A1M6CMJ7_9CLOT</name>
<feature type="domain" description="EamA" evidence="8">
    <location>
        <begin position="152"/>
        <end position="289"/>
    </location>
</feature>
<evidence type="ECO:0000256" key="7">
    <source>
        <dbReference type="SAM" id="Phobius"/>
    </source>
</evidence>
<dbReference type="GO" id="GO:0005886">
    <property type="term" value="C:plasma membrane"/>
    <property type="evidence" value="ECO:0007669"/>
    <property type="project" value="UniProtKB-SubCell"/>
</dbReference>
<feature type="transmembrane region" description="Helical" evidence="7">
    <location>
        <begin position="188"/>
        <end position="205"/>
    </location>
</feature>
<keyword evidence="3" id="KW-1003">Cell membrane</keyword>
<feature type="transmembrane region" description="Helical" evidence="7">
    <location>
        <begin position="125"/>
        <end position="141"/>
    </location>
</feature>
<dbReference type="InterPro" id="IPR037185">
    <property type="entry name" value="EmrE-like"/>
</dbReference>
<dbReference type="AlphaFoldDB" id="A0A1M6CMJ7"/>
<feature type="transmembrane region" description="Helical" evidence="7">
    <location>
        <begin position="273"/>
        <end position="289"/>
    </location>
</feature>
<accession>A0A1M6CMJ7</accession>
<dbReference type="Pfam" id="PF00892">
    <property type="entry name" value="EamA"/>
    <property type="match status" value="2"/>
</dbReference>
<evidence type="ECO:0000256" key="6">
    <source>
        <dbReference type="ARBA" id="ARBA00023136"/>
    </source>
</evidence>
<feature type="transmembrane region" description="Helical" evidence="7">
    <location>
        <begin position="147"/>
        <end position="167"/>
    </location>
</feature>
<dbReference type="PANTHER" id="PTHR32322">
    <property type="entry name" value="INNER MEMBRANE TRANSPORTER"/>
    <property type="match status" value="1"/>
</dbReference>
<evidence type="ECO:0000256" key="2">
    <source>
        <dbReference type="ARBA" id="ARBA00007362"/>
    </source>
</evidence>
<proteinExistence type="inferred from homology"/>
<reference evidence="9 10" key="1">
    <citation type="submission" date="2016-11" db="EMBL/GenBank/DDBJ databases">
        <authorList>
            <person name="Jaros S."/>
            <person name="Januszkiewicz K."/>
            <person name="Wedrychowicz H."/>
        </authorList>
    </citation>
    <scope>NUCLEOTIDE SEQUENCE [LARGE SCALE GENOMIC DNA]</scope>
    <source>
        <strain evidence="9 10">DSM 6191</strain>
    </source>
</reference>
<keyword evidence="5 7" id="KW-1133">Transmembrane helix</keyword>
<organism evidence="9 10">
    <name type="scientific">Clostridium intestinale DSM 6191</name>
    <dbReference type="NCBI Taxonomy" id="1121320"/>
    <lineage>
        <taxon>Bacteria</taxon>
        <taxon>Bacillati</taxon>
        <taxon>Bacillota</taxon>
        <taxon>Clostridia</taxon>
        <taxon>Eubacteriales</taxon>
        <taxon>Clostridiaceae</taxon>
        <taxon>Clostridium</taxon>
    </lineage>
</organism>
<keyword evidence="4 7" id="KW-0812">Transmembrane</keyword>
<dbReference type="Proteomes" id="UP000184241">
    <property type="component" value="Unassembled WGS sequence"/>
</dbReference>
<comment type="similarity">
    <text evidence="2">Belongs to the EamA transporter family.</text>
</comment>
<evidence type="ECO:0000259" key="8">
    <source>
        <dbReference type="Pfam" id="PF00892"/>
    </source>
</evidence>
<feature type="transmembrane region" description="Helical" evidence="7">
    <location>
        <begin position="12"/>
        <end position="31"/>
    </location>
</feature>
<evidence type="ECO:0000256" key="3">
    <source>
        <dbReference type="ARBA" id="ARBA00022475"/>
    </source>
</evidence>
<dbReference type="PANTHER" id="PTHR32322:SF18">
    <property type="entry name" value="S-ADENOSYLMETHIONINE_S-ADENOSYLHOMOCYSTEINE TRANSPORTER"/>
    <property type="match status" value="1"/>
</dbReference>
<feature type="transmembrane region" description="Helical" evidence="7">
    <location>
        <begin position="250"/>
        <end position="267"/>
    </location>
</feature>
<evidence type="ECO:0000256" key="1">
    <source>
        <dbReference type="ARBA" id="ARBA00004651"/>
    </source>
</evidence>
<feature type="transmembrane region" description="Helical" evidence="7">
    <location>
        <begin position="96"/>
        <end position="116"/>
    </location>
</feature>
<feature type="transmembrane region" description="Helical" evidence="7">
    <location>
        <begin position="67"/>
        <end position="84"/>
    </location>
</feature>
<dbReference type="InterPro" id="IPR050638">
    <property type="entry name" value="AA-Vitamin_Transporters"/>
</dbReference>
<comment type="subcellular location">
    <subcellularLocation>
        <location evidence="1">Cell membrane</location>
        <topology evidence="1">Multi-pass membrane protein</topology>
    </subcellularLocation>
</comment>
<dbReference type="RefSeq" id="WP_073022409.1">
    <property type="nucleotide sequence ID" value="NZ_FQXU01000017.1"/>
</dbReference>
<dbReference type="InterPro" id="IPR000620">
    <property type="entry name" value="EamA_dom"/>
</dbReference>
<gene>
    <name evidence="9" type="ORF">SAMN02745941_04073</name>
</gene>
<evidence type="ECO:0000256" key="4">
    <source>
        <dbReference type="ARBA" id="ARBA00022692"/>
    </source>
</evidence>
<evidence type="ECO:0000256" key="5">
    <source>
        <dbReference type="ARBA" id="ARBA00022989"/>
    </source>
</evidence>
<keyword evidence="6 7" id="KW-0472">Membrane</keyword>
<evidence type="ECO:0000313" key="10">
    <source>
        <dbReference type="Proteomes" id="UP000184241"/>
    </source>
</evidence>
<sequence length="305" mass="34620">MIKNENTRGHLLALITIIIWGTTFISTKVLLKEFSPVEILFFRFIIGYFVLLVAYPKKFKLLDRKQEWYFIFAGITGVTLYFLLENIALTYTLASNVGVIVSINPFFTALLAHFFVKKEKLEPRFFKGFLVAMVGILLINFNSSKVLMLNPIGDILAVFAAIVWAVYSTLIKKISEFKYNIILVTRKVFFYGIIFMIPALFIYDFKINLNRFSEINNLINILFLGIGASALCFGTWNYCVKVLGVVKTSVYIYLVPIVTLLTSAIILREKITFLSLLGTIVTLGGLVILEKKDKNIDVVGKVNEV</sequence>
<feature type="domain" description="EamA" evidence="8">
    <location>
        <begin position="8"/>
        <end position="140"/>
    </location>
</feature>
<feature type="transmembrane region" description="Helical" evidence="7">
    <location>
        <begin position="37"/>
        <end position="55"/>
    </location>
</feature>
<feature type="transmembrane region" description="Helical" evidence="7">
    <location>
        <begin position="217"/>
        <end position="238"/>
    </location>
</feature>
<evidence type="ECO:0000313" key="9">
    <source>
        <dbReference type="EMBL" id="SHI62237.1"/>
    </source>
</evidence>